<evidence type="ECO:0000259" key="3">
    <source>
        <dbReference type="Pfam" id="PF01370"/>
    </source>
</evidence>
<accession>A0ABZ1CWQ4</accession>
<dbReference type="InterPro" id="IPR036291">
    <property type="entry name" value="NAD(P)-bd_dom_sf"/>
</dbReference>
<dbReference type="Pfam" id="PF01370">
    <property type="entry name" value="Epimerase"/>
    <property type="match status" value="1"/>
</dbReference>
<evidence type="ECO:0000313" key="4">
    <source>
        <dbReference type="EMBL" id="WRT64722.1"/>
    </source>
</evidence>
<proteinExistence type="inferred from homology"/>
<dbReference type="RefSeq" id="XP_062789462.1">
    <property type="nucleotide sequence ID" value="XM_062933411.1"/>
</dbReference>
<dbReference type="InterPro" id="IPR050425">
    <property type="entry name" value="NAD(P)_dehydrat-like"/>
</dbReference>
<dbReference type="Proteomes" id="UP001329825">
    <property type="component" value="Chromosome 2"/>
</dbReference>
<evidence type="ECO:0000256" key="2">
    <source>
        <dbReference type="ARBA" id="ARBA00023445"/>
    </source>
</evidence>
<organism evidence="4 5">
    <name type="scientific">Kwoniella shivajii</name>
    <dbReference type="NCBI Taxonomy" id="564305"/>
    <lineage>
        <taxon>Eukaryota</taxon>
        <taxon>Fungi</taxon>
        <taxon>Dikarya</taxon>
        <taxon>Basidiomycota</taxon>
        <taxon>Agaricomycotina</taxon>
        <taxon>Tremellomycetes</taxon>
        <taxon>Tremellales</taxon>
        <taxon>Cryptococcaceae</taxon>
        <taxon>Kwoniella</taxon>
    </lineage>
</organism>
<dbReference type="EMBL" id="CP141882">
    <property type="protein sequence ID" value="WRT64722.1"/>
    <property type="molecule type" value="Genomic_DNA"/>
</dbReference>
<sequence>MSAGTVLITGLNGFVAPHIAFTFLSSGWNVRGTVRSSSKRDKVLALPLLKKGADEGRLTVVIVPDFLESDWTEALEGVTAVVLAASPFDMTLPTYEKFAYPAIQGTTRSLKAAAKVASIQAVAYVSSTVSIVDYFQPMSSHKSKVYSEKDWVPWTEEDAKKEGFIAPHWYSISKKYGELAARDIREKTGASWPLSTYCPPGIYGPPQHINSEEELAGTPGTDLSTAQLYAFLCSGQDADLPAEYNAQYVDVRDLAAAIYAGITQQSNGRYITAGDQVTSQKIANTARRVRPDLSRFIVKGDPKSSEALPEGAYSLDTSTSKTELGVKYHTLEETIRDTIARFEELGAYKKGN</sequence>
<dbReference type="GeneID" id="87953787"/>
<protein>
    <recommendedName>
        <fullName evidence="3">NAD-dependent epimerase/dehydratase domain-containing protein</fullName>
    </recommendedName>
</protein>
<keyword evidence="1" id="KW-0560">Oxidoreductase</keyword>
<dbReference type="PANTHER" id="PTHR10366:SF579">
    <property type="entry name" value="3-BETA HYDROXYSTEROID DEHYDROGENASE_ISOMERASE FAMILY PROTEIN (AFU_ORTHOLOGUE AFUA_3G02250)"/>
    <property type="match status" value="1"/>
</dbReference>
<comment type="similarity">
    <text evidence="2">Belongs to the NAD(P)-dependent epimerase/dehydratase family. Dihydroflavonol-4-reductase subfamily.</text>
</comment>
<keyword evidence="5" id="KW-1185">Reference proteome</keyword>
<feature type="domain" description="NAD-dependent epimerase/dehydratase" evidence="3">
    <location>
        <begin position="6"/>
        <end position="266"/>
    </location>
</feature>
<name>A0ABZ1CWQ4_9TREE</name>
<gene>
    <name evidence="4" type="ORF">IL334_001656</name>
</gene>
<dbReference type="SUPFAM" id="SSF51735">
    <property type="entry name" value="NAD(P)-binding Rossmann-fold domains"/>
    <property type="match status" value="1"/>
</dbReference>
<evidence type="ECO:0000313" key="5">
    <source>
        <dbReference type="Proteomes" id="UP001329825"/>
    </source>
</evidence>
<dbReference type="Gene3D" id="3.40.50.720">
    <property type="entry name" value="NAD(P)-binding Rossmann-like Domain"/>
    <property type="match status" value="1"/>
</dbReference>
<evidence type="ECO:0000256" key="1">
    <source>
        <dbReference type="ARBA" id="ARBA00023002"/>
    </source>
</evidence>
<dbReference type="PANTHER" id="PTHR10366">
    <property type="entry name" value="NAD DEPENDENT EPIMERASE/DEHYDRATASE"/>
    <property type="match status" value="1"/>
</dbReference>
<dbReference type="InterPro" id="IPR001509">
    <property type="entry name" value="Epimerase_deHydtase"/>
</dbReference>
<reference evidence="4 5" key="1">
    <citation type="submission" date="2024-01" db="EMBL/GenBank/DDBJ databases">
        <title>Comparative genomics of Cryptococcus and Kwoniella reveals pathogenesis evolution and contrasting modes of karyotype evolution via chromosome fusion or intercentromeric recombination.</title>
        <authorList>
            <person name="Coelho M.A."/>
            <person name="David-Palma M."/>
            <person name="Shea T."/>
            <person name="Bowers K."/>
            <person name="McGinley-Smith S."/>
            <person name="Mohammad A.W."/>
            <person name="Gnirke A."/>
            <person name="Yurkov A.M."/>
            <person name="Nowrousian M."/>
            <person name="Sun S."/>
            <person name="Cuomo C.A."/>
            <person name="Heitman J."/>
        </authorList>
    </citation>
    <scope>NUCLEOTIDE SEQUENCE [LARGE SCALE GENOMIC DNA]</scope>
    <source>
        <strain evidence="4">CBS 11374</strain>
    </source>
</reference>